<organism evidence="2 3">
    <name type="scientific">Streptomyces hundungensis</name>
    <dbReference type="NCBI Taxonomy" id="1077946"/>
    <lineage>
        <taxon>Bacteria</taxon>
        <taxon>Bacillati</taxon>
        <taxon>Actinomycetota</taxon>
        <taxon>Actinomycetes</taxon>
        <taxon>Kitasatosporales</taxon>
        <taxon>Streptomycetaceae</taxon>
        <taxon>Streptomyces</taxon>
    </lineage>
</organism>
<dbReference type="PROSITE" id="PS51257">
    <property type="entry name" value="PROKAR_LIPOPROTEIN"/>
    <property type="match status" value="1"/>
</dbReference>
<evidence type="ECO:0000256" key="1">
    <source>
        <dbReference type="SAM" id="SignalP"/>
    </source>
</evidence>
<name>A0A387HSN3_9ACTN</name>
<accession>A0A387HSN3</accession>
<reference evidence="2 3" key="1">
    <citation type="submission" date="2018-10" db="EMBL/GenBank/DDBJ databases">
        <title>Relationship between Morphology and Antimicrobial Activity in Streptomyces.</title>
        <authorList>
            <person name="Kang H.J."/>
            <person name="Kim S.B."/>
        </authorList>
    </citation>
    <scope>NUCLEOTIDE SEQUENCE [LARGE SCALE GENOMIC DNA]</scope>
    <source>
        <strain evidence="2 3">BH38</strain>
    </source>
</reference>
<sequence>MRTPTIAMRAVLACSALAAGLSGCSESSPAPADRSAGQLLDDANRTMSALSSVTMDTTGASVGGSHTSHMTTDRKSKCKNRTTWADGGTLEQIRIDDTDYVRPDAAYLKKAGHGMAEAQTRWAKTPASSAKPGDGLASCPYPFTSFGEAIKGNRVAVSGRKAIEVVVHDRADRDGQYTFTVAAEGKPYILKVLYKSTDRETTTSFSGFDEPLAIRPPAAADVVDGAVTPQ</sequence>
<feature type="chain" id="PRO_5038968660" description="Lipoprotein" evidence="1">
    <location>
        <begin position="19"/>
        <end position="230"/>
    </location>
</feature>
<dbReference type="Gene3D" id="2.50.20.20">
    <property type="match status" value="1"/>
</dbReference>
<feature type="signal peptide" evidence="1">
    <location>
        <begin position="1"/>
        <end position="18"/>
    </location>
</feature>
<dbReference type="EMBL" id="CP032698">
    <property type="protein sequence ID" value="AYG85218.1"/>
    <property type="molecule type" value="Genomic_DNA"/>
</dbReference>
<dbReference type="KEGG" id="shun:DWB77_07435"/>
<protein>
    <recommendedName>
        <fullName evidence="4">Lipoprotein</fullName>
    </recommendedName>
</protein>
<gene>
    <name evidence="2" type="ORF">DWB77_07435</name>
</gene>
<keyword evidence="3" id="KW-1185">Reference proteome</keyword>
<proteinExistence type="predicted"/>
<evidence type="ECO:0008006" key="4">
    <source>
        <dbReference type="Google" id="ProtNLM"/>
    </source>
</evidence>
<dbReference type="AlphaFoldDB" id="A0A387HSN3"/>
<evidence type="ECO:0000313" key="2">
    <source>
        <dbReference type="EMBL" id="AYG85218.1"/>
    </source>
</evidence>
<dbReference type="Proteomes" id="UP000271554">
    <property type="component" value="Chromosome"/>
</dbReference>
<keyword evidence="1" id="KW-0732">Signal</keyword>
<evidence type="ECO:0000313" key="3">
    <source>
        <dbReference type="Proteomes" id="UP000271554"/>
    </source>
</evidence>